<evidence type="ECO:0000313" key="3">
    <source>
        <dbReference type="Proteomes" id="UP000094389"/>
    </source>
</evidence>
<name>A0A1E4S8D9_CYBJN</name>
<evidence type="ECO:0000256" key="1">
    <source>
        <dbReference type="SAM" id="Phobius"/>
    </source>
</evidence>
<dbReference type="Proteomes" id="UP000094389">
    <property type="component" value="Unassembled WGS sequence"/>
</dbReference>
<feature type="transmembrane region" description="Helical" evidence="1">
    <location>
        <begin position="15"/>
        <end position="38"/>
    </location>
</feature>
<reference evidence="2 3" key="1">
    <citation type="journal article" date="2016" name="Proc. Natl. Acad. Sci. U.S.A.">
        <title>Comparative genomics of biotechnologically important yeasts.</title>
        <authorList>
            <person name="Riley R."/>
            <person name="Haridas S."/>
            <person name="Wolfe K.H."/>
            <person name="Lopes M.R."/>
            <person name="Hittinger C.T."/>
            <person name="Goeker M."/>
            <person name="Salamov A.A."/>
            <person name="Wisecaver J.H."/>
            <person name="Long T.M."/>
            <person name="Calvey C.H."/>
            <person name="Aerts A.L."/>
            <person name="Barry K.W."/>
            <person name="Choi C."/>
            <person name="Clum A."/>
            <person name="Coughlan A.Y."/>
            <person name="Deshpande S."/>
            <person name="Douglass A.P."/>
            <person name="Hanson S.J."/>
            <person name="Klenk H.-P."/>
            <person name="LaButti K.M."/>
            <person name="Lapidus A."/>
            <person name="Lindquist E.A."/>
            <person name="Lipzen A.M."/>
            <person name="Meier-Kolthoff J.P."/>
            <person name="Ohm R.A."/>
            <person name="Otillar R.P."/>
            <person name="Pangilinan J.L."/>
            <person name="Peng Y."/>
            <person name="Rokas A."/>
            <person name="Rosa C.A."/>
            <person name="Scheuner C."/>
            <person name="Sibirny A.A."/>
            <person name="Slot J.C."/>
            <person name="Stielow J.B."/>
            <person name="Sun H."/>
            <person name="Kurtzman C.P."/>
            <person name="Blackwell M."/>
            <person name="Grigoriev I.V."/>
            <person name="Jeffries T.W."/>
        </authorList>
    </citation>
    <scope>NUCLEOTIDE SEQUENCE [LARGE SCALE GENOMIC DNA]</scope>
    <source>
        <strain evidence="3">ATCC 18201 / CBS 1600 / BCRC 20928 / JCM 3617 / NBRC 0987 / NRRL Y-1542</strain>
    </source>
</reference>
<proteinExistence type="predicted"/>
<gene>
    <name evidence="2" type="ORF">CYBJADRAFT_2542</name>
</gene>
<keyword evidence="1" id="KW-1133">Transmembrane helix</keyword>
<organism evidence="2 3">
    <name type="scientific">Cyberlindnera jadinii (strain ATCC 18201 / CBS 1600 / BCRC 20928 / JCM 3617 / NBRC 0987 / NRRL Y-1542)</name>
    <name type="common">Torula yeast</name>
    <name type="synonym">Candida utilis</name>
    <dbReference type="NCBI Taxonomy" id="983966"/>
    <lineage>
        <taxon>Eukaryota</taxon>
        <taxon>Fungi</taxon>
        <taxon>Dikarya</taxon>
        <taxon>Ascomycota</taxon>
        <taxon>Saccharomycotina</taxon>
        <taxon>Saccharomycetes</taxon>
        <taxon>Phaffomycetales</taxon>
        <taxon>Phaffomycetaceae</taxon>
        <taxon>Cyberlindnera</taxon>
    </lineage>
</organism>
<dbReference type="GeneID" id="30992005"/>
<protein>
    <submittedName>
        <fullName evidence="2">Uncharacterized protein</fullName>
    </submittedName>
</protein>
<dbReference type="RefSeq" id="XP_020072799.1">
    <property type="nucleotide sequence ID" value="XM_020217609.1"/>
</dbReference>
<sequence>MAIWLFDEYTWTNTVILHGLVRVIVLVFIVGSFCLVVLRRHVLVRVLWIFQLTHN</sequence>
<dbReference type="EMBL" id="KV453925">
    <property type="protein sequence ID" value="ODV75760.1"/>
    <property type="molecule type" value="Genomic_DNA"/>
</dbReference>
<dbReference type="AlphaFoldDB" id="A0A1E4S8D9"/>
<keyword evidence="3" id="KW-1185">Reference proteome</keyword>
<accession>A0A1E4S8D9</accession>
<evidence type="ECO:0000313" key="2">
    <source>
        <dbReference type="EMBL" id="ODV75760.1"/>
    </source>
</evidence>
<keyword evidence="1" id="KW-0812">Transmembrane</keyword>
<keyword evidence="1" id="KW-0472">Membrane</keyword>